<organism evidence="1 2">
    <name type="scientific">Streptomyces yokosukanensis</name>
    <dbReference type="NCBI Taxonomy" id="67386"/>
    <lineage>
        <taxon>Bacteria</taxon>
        <taxon>Bacillati</taxon>
        <taxon>Actinomycetota</taxon>
        <taxon>Actinomycetes</taxon>
        <taxon>Kitasatosporales</taxon>
        <taxon>Streptomycetaceae</taxon>
        <taxon>Streptomyces</taxon>
    </lineage>
</organism>
<dbReference type="OrthoDB" id="4173200at2"/>
<evidence type="ECO:0000313" key="2">
    <source>
        <dbReference type="Proteomes" id="UP000053127"/>
    </source>
</evidence>
<dbReference type="EMBL" id="LMWN01000134">
    <property type="protein sequence ID" value="KUM93631.1"/>
    <property type="molecule type" value="Genomic_DNA"/>
</dbReference>
<dbReference type="Gene3D" id="2.40.50.140">
    <property type="entry name" value="Nucleic acid-binding proteins"/>
    <property type="match status" value="1"/>
</dbReference>
<name>A0A101NIQ2_9ACTN</name>
<sequence>MKWRERHTTEAVVIGVTGRSPAAQALVLGRPAGGRMRAVGVSLPLAQHVRLAVAPLLHASGEETRELPGTVGGLPGADPVRFRPVKPEVVVEIEVDQPRLEFGRYRHRPRVRRVRGDLTSDMLDEGH</sequence>
<dbReference type="InterPro" id="IPR012340">
    <property type="entry name" value="NA-bd_OB-fold"/>
</dbReference>
<reference evidence="1 2" key="1">
    <citation type="submission" date="2015-10" db="EMBL/GenBank/DDBJ databases">
        <title>Draft genome sequence of Streptomyces yokosukanensis DSM 40224, type strain for the species Streptomyces yokosukanensis.</title>
        <authorList>
            <person name="Ruckert C."/>
            <person name="Winkler A."/>
            <person name="Kalinowski J."/>
            <person name="Kampfer P."/>
            <person name="Glaeser S."/>
        </authorList>
    </citation>
    <scope>NUCLEOTIDE SEQUENCE [LARGE SCALE GENOMIC DNA]</scope>
    <source>
        <strain evidence="1 2">DSM 40224</strain>
    </source>
</reference>
<dbReference type="AlphaFoldDB" id="A0A101NIQ2"/>
<accession>A0A101NIQ2</accession>
<protein>
    <submittedName>
        <fullName evidence="1">Uncharacterized protein</fullName>
    </submittedName>
</protein>
<evidence type="ECO:0000313" key="1">
    <source>
        <dbReference type="EMBL" id="KUM93631.1"/>
    </source>
</evidence>
<comment type="caution">
    <text evidence="1">The sequence shown here is derived from an EMBL/GenBank/DDBJ whole genome shotgun (WGS) entry which is preliminary data.</text>
</comment>
<proteinExistence type="predicted"/>
<dbReference type="STRING" id="67386.AQI95_43815"/>
<gene>
    <name evidence="1" type="ORF">AQI95_43815</name>
</gene>
<keyword evidence="2" id="KW-1185">Reference proteome</keyword>
<dbReference type="Proteomes" id="UP000053127">
    <property type="component" value="Unassembled WGS sequence"/>
</dbReference>